<sequence>MRSIPPDMRRLVWGLALVAAFVALFPAARAAATDPTEATVTFCAGRFERICHGNWTLANGDPMDGPIVGAGDAKPGDVLSVRGNASGAWANLSPLWTAGAIGGVALVVLVGLNLYSIRRERRRD</sequence>
<keyword evidence="4" id="KW-1185">Reference proteome</keyword>
<dbReference type="RefSeq" id="WP_285662782.1">
    <property type="nucleotide sequence ID" value="NZ_BSTX01000001.1"/>
</dbReference>
<keyword evidence="1" id="KW-0472">Membrane</keyword>
<evidence type="ECO:0000313" key="4">
    <source>
        <dbReference type="Proteomes" id="UP001165079"/>
    </source>
</evidence>
<dbReference type="Proteomes" id="UP001165079">
    <property type="component" value="Unassembled WGS sequence"/>
</dbReference>
<keyword evidence="2" id="KW-0732">Signal</keyword>
<feature type="transmembrane region" description="Helical" evidence="1">
    <location>
        <begin position="95"/>
        <end position="115"/>
    </location>
</feature>
<feature type="signal peptide" evidence="2">
    <location>
        <begin position="1"/>
        <end position="30"/>
    </location>
</feature>
<dbReference type="AlphaFoldDB" id="A0A9W6W8L5"/>
<accession>A0A9W6W8L5</accession>
<feature type="chain" id="PRO_5040808018" evidence="2">
    <location>
        <begin position="31"/>
        <end position="124"/>
    </location>
</feature>
<name>A0A9W6W8L5_9ACTN</name>
<organism evidence="3 4">
    <name type="scientific">Actinorhabdospora filicis</name>
    <dbReference type="NCBI Taxonomy" id="1785913"/>
    <lineage>
        <taxon>Bacteria</taxon>
        <taxon>Bacillati</taxon>
        <taxon>Actinomycetota</taxon>
        <taxon>Actinomycetes</taxon>
        <taxon>Micromonosporales</taxon>
        <taxon>Micromonosporaceae</taxon>
        <taxon>Actinorhabdospora</taxon>
    </lineage>
</organism>
<dbReference type="EMBL" id="BSTX01000001">
    <property type="protein sequence ID" value="GLZ77689.1"/>
    <property type="molecule type" value="Genomic_DNA"/>
</dbReference>
<evidence type="ECO:0000256" key="2">
    <source>
        <dbReference type="SAM" id="SignalP"/>
    </source>
</evidence>
<comment type="caution">
    <text evidence="3">The sequence shown here is derived from an EMBL/GenBank/DDBJ whole genome shotgun (WGS) entry which is preliminary data.</text>
</comment>
<protein>
    <submittedName>
        <fullName evidence="3">Uncharacterized protein</fullName>
    </submittedName>
</protein>
<gene>
    <name evidence="3" type="ORF">Afil01_24960</name>
</gene>
<reference evidence="3" key="1">
    <citation type="submission" date="2023-03" db="EMBL/GenBank/DDBJ databases">
        <title>Actinorhabdospora filicis NBRC 111898.</title>
        <authorList>
            <person name="Ichikawa N."/>
            <person name="Sato H."/>
            <person name="Tonouchi N."/>
        </authorList>
    </citation>
    <scope>NUCLEOTIDE SEQUENCE</scope>
    <source>
        <strain evidence="3">NBRC 111898</strain>
    </source>
</reference>
<evidence type="ECO:0000256" key="1">
    <source>
        <dbReference type="SAM" id="Phobius"/>
    </source>
</evidence>
<evidence type="ECO:0000313" key="3">
    <source>
        <dbReference type="EMBL" id="GLZ77689.1"/>
    </source>
</evidence>
<dbReference type="CDD" id="cd12087">
    <property type="entry name" value="TM_EGFR-like"/>
    <property type="match status" value="1"/>
</dbReference>
<keyword evidence="1" id="KW-0812">Transmembrane</keyword>
<keyword evidence="1" id="KW-1133">Transmembrane helix</keyword>
<proteinExistence type="predicted"/>